<dbReference type="Gene3D" id="1.10.390.10">
    <property type="entry name" value="Neutral Protease Domain 2"/>
    <property type="match status" value="1"/>
</dbReference>
<keyword evidence="7 13" id="KW-0378">Hydrolase</keyword>
<dbReference type="CDD" id="cd09596">
    <property type="entry name" value="M36"/>
    <property type="match status" value="1"/>
</dbReference>
<comment type="cofactor">
    <cofactor evidence="12">
        <name>Zn(2+)</name>
        <dbReference type="ChEBI" id="CHEBI:29105"/>
    </cofactor>
    <text evidence="12">Binds 1 zinc ion per subunit.</text>
</comment>
<evidence type="ECO:0000256" key="6">
    <source>
        <dbReference type="ARBA" id="ARBA00022729"/>
    </source>
</evidence>
<accession>R7YKT6</accession>
<dbReference type="OrthoDB" id="3227768at2759"/>
<dbReference type="Proteomes" id="UP000016924">
    <property type="component" value="Unassembled WGS sequence"/>
</dbReference>
<keyword evidence="10 13" id="KW-0865">Zymogen</keyword>
<feature type="binding site" evidence="12">
    <location>
        <position position="458"/>
    </location>
    <ligand>
        <name>Zn(2+)</name>
        <dbReference type="ChEBI" id="CHEBI:29105"/>
        <note>catalytic</note>
    </ligand>
</feature>
<evidence type="ECO:0000256" key="5">
    <source>
        <dbReference type="ARBA" id="ARBA00022723"/>
    </source>
</evidence>
<comment type="subcellular location">
    <subcellularLocation>
        <location evidence="1 13">Secreted</location>
    </subcellularLocation>
</comment>
<dbReference type="InterPro" id="IPR050371">
    <property type="entry name" value="Fungal_virulence_M36"/>
</dbReference>
<dbReference type="GO" id="GO:0005576">
    <property type="term" value="C:extracellular region"/>
    <property type="evidence" value="ECO:0007669"/>
    <property type="project" value="UniProtKB-SubCell"/>
</dbReference>
<keyword evidence="8 12" id="KW-0862">Zinc</keyword>
<feature type="binding site" evidence="12">
    <location>
        <position position="428"/>
    </location>
    <ligand>
        <name>Zn(2+)</name>
        <dbReference type="ChEBI" id="CHEBI:29105"/>
        <note>catalytic</note>
    </ligand>
</feature>
<evidence type="ECO:0000256" key="9">
    <source>
        <dbReference type="ARBA" id="ARBA00023049"/>
    </source>
</evidence>
<keyword evidence="6 13" id="KW-0732">Signal</keyword>
<dbReference type="OMA" id="YSANMVH"/>
<dbReference type="SUPFAM" id="SSF55486">
    <property type="entry name" value="Metalloproteases ('zincins'), catalytic domain"/>
    <property type="match status" value="1"/>
</dbReference>
<dbReference type="PRINTS" id="PR00999">
    <property type="entry name" value="FUNGALYSIN"/>
</dbReference>
<dbReference type="PANTHER" id="PTHR33478:SF1">
    <property type="entry name" value="EXTRACELLULAR METALLOPROTEINASE MEP"/>
    <property type="match status" value="1"/>
</dbReference>
<dbReference type="STRING" id="1168221.R7YKT6"/>
<evidence type="ECO:0000256" key="4">
    <source>
        <dbReference type="ARBA" id="ARBA00022670"/>
    </source>
</evidence>
<feature type="binding site" evidence="12">
    <location>
        <position position="432"/>
    </location>
    <ligand>
        <name>Zn(2+)</name>
        <dbReference type="ChEBI" id="CHEBI:29105"/>
        <note>catalytic</note>
    </ligand>
</feature>
<evidence type="ECO:0000256" key="10">
    <source>
        <dbReference type="ARBA" id="ARBA00023145"/>
    </source>
</evidence>
<reference evidence="16" key="1">
    <citation type="submission" date="2012-06" db="EMBL/GenBank/DDBJ databases">
        <title>The genome sequence of Coniosporium apollinis CBS 100218.</title>
        <authorList>
            <consortium name="The Broad Institute Genome Sequencing Platform"/>
            <person name="Cuomo C."/>
            <person name="Gorbushina A."/>
            <person name="Noack S."/>
            <person name="Walker B."/>
            <person name="Young S.K."/>
            <person name="Zeng Q."/>
            <person name="Gargeya S."/>
            <person name="Fitzgerald M."/>
            <person name="Haas B."/>
            <person name="Abouelleil A."/>
            <person name="Alvarado L."/>
            <person name="Arachchi H.M."/>
            <person name="Berlin A.M."/>
            <person name="Chapman S.B."/>
            <person name="Goldberg J."/>
            <person name="Griggs A."/>
            <person name="Gujja S."/>
            <person name="Hansen M."/>
            <person name="Howarth C."/>
            <person name="Imamovic A."/>
            <person name="Larimer J."/>
            <person name="McCowan C."/>
            <person name="Montmayeur A."/>
            <person name="Murphy C."/>
            <person name="Neiman D."/>
            <person name="Pearson M."/>
            <person name="Priest M."/>
            <person name="Roberts A."/>
            <person name="Saif S."/>
            <person name="Shea T."/>
            <person name="Sisk P."/>
            <person name="Sykes S."/>
            <person name="Wortman J."/>
            <person name="Nusbaum C."/>
            <person name="Birren B."/>
        </authorList>
    </citation>
    <scope>NUCLEOTIDE SEQUENCE [LARGE SCALE GENOMIC DNA]</scope>
    <source>
        <strain evidence="16">CBS 100218</strain>
    </source>
</reference>
<keyword evidence="4 13" id="KW-0645">Protease</keyword>
<evidence type="ECO:0000256" key="12">
    <source>
        <dbReference type="PIRSR" id="PIRSR601842-2"/>
    </source>
</evidence>
<dbReference type="Gene3D" id="3.10.170.10">
    <property type="match status" value="1"/>
</dbReference>
<comment type="similarity">
    <text evidence="2 13">Belongs to the peptidase M36 family.</text>
</comment>
<feature type="active site" evidence="11">
    <location>
        <position position="429"/>
    </location>
</feature>
<feature type="binding site" evidence="12">
    <location>
        <position position="244"/>
    </location>
    <ligand>
        <name>Zn(2+)</name>
        <dbReference type="ChEBI" id="CHEBI:29105"/>
        <note>catalytic</note>
    </ligand>
</feature>
<organism evidence="15 16">
    <name type="scientific">Coniosporium apollinis (strain CBS 100218)</name>
    <name type="common">Rock-inhabiting black yeast</name>
    <dbReference type="NCBI Taxonomy" id="1168221"/>
    <lineage>
        <taxon>Eukaryota</taxon>
        <taxon>Fungi</taxon>
        <taxon>Dikarya</taxon>
        <taxon>Ascomycota</taxon>
        <taxon>Pezizomycotina</taxon>
        <taxon>Dothideomycetes</taxon>
        <taxon>Dothideomycetes incertae sedis</taxon>
        <taxon>Coniosporium</taxon>
    </lineage>
</organism>
<sequence>MRGLLLAALVSSAVQVGAHPAAESKHSLSRRTVDLDAFRLVSTTEYVNATQVEEKPGLRFSKRASYVDTATEFVKRTVPGATFRVINDHYVGDNGIAHVYLRQTAHDLDIDNTDFNVNIGKDGQVFSYGNSFYTGPIPELKPLAKRDRKDPVKALRGAARRLQLPVNAEAASATPSGERETYTIQGTTGAVTEPEARLVYFQTPDGKLVLTWRVETDIYTNWLLSYVDADAPENVLGVVDYTADAQYQVYEWGVNDPTEGARKVIKDPEDMRASEFSWQGSGPNRYTTTRGNNGIAQVNPSGGSSYMNNARPDSEGLHFSYQYKDKGTNYTEYADASITQLFYSANHFHDLMYQLGFTEKAGNFESDNNGQGGIGGDAVILNAQDGSGRNNANFATPPDGQPGRMRMYIWDLSDPVRDCSFEAGVVIHEYAHGVSNRLTGGPANSRCLSALESGGMGEGWGDFLATAIRLKKHDTRTTDYAMGAWVSNNPAGIRKYVYSTDMTTNPHVYSDVDGINRVWATMLYEVLWNLIDKHGKNDDARPVFRNGVPTDGKYLAMKLVLDGMALQPCLPNFVQARDAIIDADKTLTGGANACELWRAFAKRGLGANAQYNPTKRTQSFEVPSGVC</sequence>
<dbReference type="GeneID" id="19899044"/>
<name>R7YKT6_CONA1</name>
<dbReference type="InterPro" id="IPR001842">
    <property type="entry name" value="Peptidase_M36"/>
</dbReference>
<evidence type="ECO:0000256" key="1">
    <source>
        <dbReference type="ARBA" id="ARBA00004613"/>
    </source>
</evidence>
<dbReference type="InterPro" id="IPR011096">
    <property type="entry name" value="FTP_domain"/>
</dbReference>
<dbReference type="eggNOG" id="ENOG502QTDC">
    <property type="taxonomic scope" value="Eukaryota"/>
</dbReference>
<dbReference type="Pfam" id="PF02128">
    <property type="entry name" value="Peptidase_M36"/>
    <property type="match status" value="1"/>
</dbReference>
<dbReference type="AlphaFoldDB" id="R7YKT6"/>
<evidence type="ECO:0000256" key="3">
    <source>
        <dbReference type="ARBA" id="ARBA00022525"/>
    </source>
</evidence>
<dbReference type="EMBL" id="JH767559">
    <property type="protein sequence ID" value="EON62510.1"/>
    <property type="molecule type" value="Genomic_DNA"/>
</dbReference>
<keyword evidence="16" id="KW-1185">Reference proteome</keyword>
<evidence type="ECO:0000256" key="11">
    <source>
        <dbReference type="PIRSR" id="PIRSR601842-1"/>
    </source>
</evidence>
<feature type="domain" description="FTP" evidence="14">
    <location>
        <begin position="81"/>
        <end position="132"/>
    </location>
</feature>
<protein>
    <recommendedName>
        <fullName evidence="13">Extracellular metalloproteinase</fullName>
        <ecNumber evidence="13">3.4.24.-</ecNumber>
    </recommendedName>
    <alternativeName>
        <fullName evidence="13">Fungalysin</fullName>
    </alternativeName>
</protein>
<evidence type="ECO:0000256" key="7">
    <source>
        <dbReference type="ARBA" id="ARBA00022801"/>
    </source>
</evidence>
<dbReference type="EC" id="3.4.24.-" evidence="13"/>
<evidence type="ECO:0000256" key="2">
    <source>
        <dbReference type="ARBA" id="ARBA00006006"/>
    </source>
</evidence>
<keyword evidence="9 13" id="KW-0482">Metalloprotease</keyword>
<keyword evidence="5 12" id="KW-0479">Metal-binding</keyword>
<proteinExistence type="inferred from homology"/>
<evidence type="ECO:0000259" key="14">
    <source>
        <dbReference type="Pfam" id="PF07504"/>
    </source>
</evidence>
<dbReference type="InterPro" id="IPR027268">
    <property type="entry name" value="Peptidase_M4/M1_CTD_sf"/>
</dbReference>
<keyword evidence="3 13" id="KW-0964">Secreted</keyword>
<dbReference type="Pfam" id="PF07504">
    <property type="entry name" value="FTP"/>
    <property type="match status" value="1"/>
</dbReference>
<feature type="signal peptide" evidence="13">
    <location>
        <begin position="1"/>
        <end position="18"/>
    </location>
</feature>
<dbReference type="PANTHER" id="PTHR33478">
    <property type="entry name" value="EXTRACELLULAR METALLOPROTEINASE MEP"/>
    <property type="match status" value="1"/>
</dbReference>
<feature type="chain" id="PRO_5009369317" description="Extracellular metalloproteinase" evidence="13">
    <location>
        <begin position="19"/>
        <end position="627"/>
    </location>
</feature>
<evidence type="ECO:0000313" key="15">
    <source>
        <dbReference type="EMBL" id="EON62510.1"/>
    </source>
</evidence>
<evidence type="ECO:0000256" key="13">
    <source>
        <dbReference type="RuleBase" id="RU364017"/>
    </source>
</evidence>
<dbReference type="HOGENOM" id="CLU_012703_3_0_1"/>
<evidence type="ECO:0000256" key="8">
    <source>
        <dbReference type="ARBA" id="ARBA00022833"/>
    </source>
</evidence>
<dbReference type="GO" id="GO:0006508">
    <property type="term" value="P:proteolysis"/>
    <property type="evidence" value="ECO:0007669"/>
    <property type="project" value="UniProtKB-KW"/>
</dbReference>
<gene>
    <name evidence="15" type="ORF">W97_01733</name>
</gene>
<dbReference type="GO" id="GO:0004222">
    <property type="term" value="F:metalloendopeptidase activity"/>
    <property type="evidence" value="ECO:0007669"/>
    <property type="project" value="InterPro"/>
</dbReference>
<dbReference type="GO" id="GO:0008270">
    <property type="term" value="F:zinc ion binding"/>
    <property type="evidence" value="ECO:0007669"/>
    <property type="project" value="InterPro"/>
</dbReference>
<dbReference type="RefSeq" id="XP_007777827.1">
    <property type="nucleotide sequence ID" value="XM_007779637.1"/>
</dbReference>
<dbReference type="MEROPS" id="M36.001"/>
<evidence type="ECO:0000313" key="16">
    <source>
        <dbReference type="Proteomes" id="UP000016924"/>
    </source>
</evidence>